<protein>
    <recommendedName>
        <fullName evidence="3 9">Beta-glucosidase</fullName>
        <ecNumber evidence="3 9">3.2.1.21</ecNumber>
    </recommendedName>
</protein>
<dbReference type="Gene3D" id="3.20.20.80">
    <property type="entry name" value="Glycosidases"/>
    <property type="match status" value="1"/>
</dbReference>
<keyword evidence="4 9" id="KW-0378">Hydrolase</keyword>
<evidence type="ECO:0000256" key="4">
    <source>
        <dbReference type="ARBA" id="ARBA00022801"/>
    </source>
</evidence>
<dbReference type="NCBIfam" id="TIGR03356">
    <property type="entry name" value="BGL"/>
    <property type="match status" value="1"/>
</dbReference>
<evidence type="ECO:0000313" key="10">
    <source>
        <dbReference type="EMBL" id="MFI6501161.1"/>
    </source>
</evidence>
<dbReference type="EC" id="3.2.1.21" evidence="3 9"/>
<dbReference type="RefSeq" id="WP_397085505.1">
    <property type="nucleotide sequence ID" value="NZ_JBITGY010000007.1"/>
</dbReference>
<comment type="similarity">
    <text evidence="2 9">Belongs to the glycosyl hydrolase 1 family.</text>
</comment>
<evidence type="ECO:0000256" key="1">
    <source>
        <dbReference type="ARBA" id="ARBA00000448"/>
    </source>
</evidence>
<evidence type="ECO:0000313" key="11">
    <source>
        <dbReference type="Proteomes" id="UP001612741"/>
    </source>
</evidence>
<comment type="caution">
    <text evidence="10">The sequence shown here is derived from an EMBL/GenBank/DDBJ whole genome shotgun (WGS) entry which is preliminary data.</text>
</comment>
<gene>
    <name evidence="10" type="ORF">ACIBG2_27545</name>
</gene>
<accession>A0ABW7YZK7</accession>
<keyword evidence="7 9" id="KW-0326">Glycosidase</keyword>
<dbReference type="PANTHER" id="PTHR10353:SF36">
    <property type="entry name" value="LP05116P"/>
    <property type="match status" value="1"/>
</dbReference>
<evidence type="ECO:0000256" key="2">
    <source>
        <dbReference type="ARBA" id="ARBA00010838"/>
    </source>
</evidence>
<dbReference type="InterPro" id="IPR001360">
    <property type="entry name" value="Glyco_hydro_1"/>
</dbReference>
<name>A0ABW7YZK7_9ACTN</name>
<proteinExistence type="inferred from homology"/>
<evidence type="ECO:0000256" key="9">
    <source>
        <dbReference type="RuleBase" id="RU361175"/>
    </source>
</evidence>
<dbReference type="Pfam" id="PF00232">
    <property type="entry name" value="Glyco_hydro_1"/>
    <property type="match status" value="1"/>
</dbReference>
<dbReference type="InterPro" id="IPR033132">
    <property type="entry name" value="GH_1_N_CS"/>
</dbReference>
<dbReference type="PROSITE" id="PS00653">
    <property type="entry name" value="GLYCOSYL_HYDROL_F1_2"/>
    <property type="match status" value="1"/>
</dbReference>
<sequence length="456" mass="49380">MTFPENFVWGAATASYQIEGAAKEDGRGPSIWDTFSGTAGKVHNGDTGAVACDHYHRYADDVKLMRELNLAAYRFSIAWPRIQPDGSGPINPAGLDFYDRLLDELLKAEISPYVTLYHWDLPQALEDRGGWAERDTAHRFADYAAAVHARLGDRVEQWATLNEPWVAAFLGYGNGVHAPGRKDAAAAMRAAHHLLLGHGLAARRLREAGARSLMLVVNSAPVLTPAQVDDPAAALSEEDAAAVRTIDALLNRQFLDPALRGAYPAEVLAAAERNGGTAHIRDGDLAIINVPIDLIGVNYYNPCVVQAAPGTPADPAWPGSEDVGFAAADAPVTAMGWPVVPTGLSRLLVRLSHDYPQAGFMVTENGAAYDDAVEGGRVHDADRLAYLDGHLRAVDLAIKQGADVRGYLVWSLLDNFEWAEGYRRRFGIVHVDYATQARTPKDSALWYRDVIAGNGL</sequence>
<dbReference type="PANTHER" id="PTHR10353">
    <property type="entry name" value="GLYCOSYL HYDROLASE"/>
    <property type="match status" value="1"/>
</dbReference>
<organism evidence="10 11">
    <name type="scientific">Nonomuraea typhae</name>
    <dbReference type="NCBI Taxonomy" id="2603600"/>
    <lineage>
        <taxon>Bacteria</taxon>
        <taxon>Bacillati</taxon>
        <taxon>Actinomycetota</taxon>
        <taxon>Actinomycetes</taxon>
        <taxon>Streptosporangiales</taxon>
        <taxon>Streptosporangiaceae</taxon>
        <taxon>Nonomuraea</taxon>
    </lineage>
</organism>
<keyword evidence="5" id="KW-0136">Cellulose degradation</keyword>
<reference evidence="10 11" key="1">
    <citation type="submission" date="2024-10" db="EMBL/GenBank/DDBJ databases">
        <title>The Natural Products Discovery Center: Release of the First 8490 Sequenced Strains for Exploring Actinobacteria Biosynthetic Diversity.</title>
        <authorList>
            <person name="Kalkreuter E."/>
            <person name="Kautsar S.A."/>
            <person name="Yang D."/>
            <person name="Bader C.D."/>
            <person name="Teijaro C.N."/>
            <person name="Fluegel L."/>
            <person name="Davis C.M."/>
            <person name="Simpson J.R."/>
            <person name="Lauterbach L."/>
            <person name="Steele A.D."/>
            <person name="Gui C."/>
            <person name="Meng S."/>
            <person name="Li G."/>
            <person name="Viehrig K."/>
            <person name="Ye F."/>
            <person name="Su P."/>
            <person name="Kiefer A.F."/>
            <person name="Nichols A."/>
            <person name="Cepeda A.J."/>
            <person name="Yan W."/>
            <person name="Fan B."/>
            <person name="Jiang Y."/>
            <person name="Adhikari A."/>
            <person name="Zheng C.-J."/>
            <person name="Schuster L."/>
            <person name="Cowan T.M."/>
            <person name="Smanski M.J."/>
            <person name="Chevrette M.G."/>
            <person name="De Carvalho L.P.S."/>
            <person name="Shen B."/>
        </authorList>
    </citation>
    <scope>NUCLEOTIDE SEQUENCE [LARGE SCALE GENOMIC DNA]</scope>
    <source>
        <strain evidence="10 11">NPDC050545</strain>
    </source>
</reference>
<keyword evidence="8" id="KW-0624">Polysaccharide degradation</keyword>
<dbReference type="GO" id="GO:0008422">
    <property type="term" value="F:beta-glucosidase activity"/>
    <property type="evidence" value="ECO:0007669"/>
    <property type="project" value="UniProtKB-EC"/>
</dbReference>
<dbReference type="EMBL" id="JBITGY010000007">
    <property type="protein sequence ID" value="MFI6501161.1"/>
    <property type="molecule type" value="Genomic_DNA"/>
</dbReference>
<keyword evidence="11" id="KW-1185">Reference proteome</keyword>
<comment type="catalytic activity">
    <reaction evidence="1 9">
        <text>Hydrolysis of terminal, non-reducing beta-D-glucosyl residues with release of beta-D-glucose.</text>
        <dbReference type="EC" id="3.2.1.21"/>
    </reaction>
</comment>
<dbReference type="SUPFAM" id="SSF51445">
    <property type="entry name" value="(Trans)glycosidases"/>
    <property type="match status" value="1"/>
</dbReference>
<evidence type="ECO:0000256" key="7">
    <source>
        <dbReference type="ARBA" id="ARBA00023295"/>
    </source>
</evidence>
<evidence type="ECO:0000256" key="3">
    <source>
        <dbReference type="ARBA" id="ARBA00012744"/>
    </source>
</evidence>
<dbReference type="Proteomes" id="UP001612741">
    <property type="component" value="Unassembled WGS sequence"/>
</dbReference>
<evidence type="ECO:0000256" key="6">
    <source>
        <dbReference type="ARBA" id="ARBA00023277"/>
    </source>
</evidence>
<dbReference type="PRINTS" id="PR00131">
    <property type="entry name" value="GLHYDRLASE1"/>
</dbReference>
<dbReference type="InterPro" id="IPR017736">
    <property type="entry name" value="Glyco_hydro_1_beta-glucosidase"/>
</dbReference>
<dbReference type="InterPro" id="IPR017853">
    <property type="entry name" value="GH"/>
</dbReference>
<keyword evidence="6" id="KW-0119">Carbohydrate metabolism</keyword>
<evidence type="ECO:0000256" key="5">
    <source>
        <dbReference type="ARBA" id="ARBA00023001"/>
    </source>
</evidence>
<evidence type="ECO:0000256" key="8">
    <source>
        <dbReference type="ARBA" id="ARBA00023326"/>
    </source>
</evidence>